<dbReference type="Pfam" id="PF02817">
    <property type="entry name" value="E3_binding"/>
    <property type="match status" value="1"/>
</dbReference>
<dbReference type="InterPro" id="IPR036625">
    <property type="entry name" value="E3-bd_dom_sf"/>
</dbReference>
<evidence type="ECO:0000259" key="2">
    <source>
        <dbReference type="PROSITE" id="PS51826"/>
    </source>
</evidence>
<proteinExistence type="inferred from homology"/>
<protein>
    <recommendedName>
        <fullName evidence="2">Peripheral subunit-binding (PSBD) domain-containing protein</fullName>
    </recommendedName>
</protein>
<evidence type="ECO:0000313" key="4">
    <source>
        <dbReference type="Proteomes" id="UP001188597"/>
    </source>
</evidence>
<dbReference type="GO" id="GO:0016746">
    <property type="term" value="F:acyltransferase activity"/>
    <property type="evidence" value="ECO:0007669"/>
    <property type="project" value="InterPro"/>
</dbReference>
<dbReference type="PROSITE" id="PS51826">
    <property type="entry name" value="PSBD"/>
    <property type="match status" value="1"/>
</dbReference>
<feature type="domain" description="Peripheral subunit-binding (PSBD)" evidence="2">
    <location>
        <begin position="12"/>
        <end position="49"/>
    </location>
</feature>
<accession>A0AA89BGV4</accession>
<keyword evidence="4" id="KW-1185">Reference proteome</keyword>
<comment type="similarity">
    <text evidence="1">Belongs to the 2-oxoacid dehydrogenase family.</text>
</comment>
<dbReference type="Proteomes" id="UP001188597">
    <property type="component" value="Unassembled WGS sequence"/>
</dbReference>
<dbReference type="EMBL" id="JAVXUP010000305">
    <property type="protein sequence ID" value="KAK3031441.1"/>
    <property type="molecule type" value="Genomic_DNA"/>
</dbReference>
<dbReference type="SUPFAM" id="SSF47005">
    <property type="entry name" value="Peripheral subunit-binding domain of 2-oxo acid dehydrogenase complex"/>
    <property type="match status" value="1"/>
</dbReference>
<reference evidence="3" key="1">
    <citation type="submission" date="2022-12" db="EMBL/GenBank/DDBJ databases">
        <title>Draft genome assemblies for two species of Escallonia (Escalloniales).</title>
        <authorList>
            <person name="Chanderbali A."/>
            <person name="Dervinis C."/>
            <person name="Anghel I."/>
            <person name="Soltis D."/>
            <person name="Soltis P."/>
            <person name="Zapata F."/>
        </authorList>
    </citation>
    <scope>NUCLEOTIDE SEQUENCE</scope>
    <source>
        <strain evidence="3">UCBG64.0493</strain>
        <tissue evidence="3">Leaf</tissue>
    </source>
</reference>
<organism evidence="3 4">
    <name type="scientific">Escallonia herrerae</name>
    <dbReference type="NCBI Taxonomy" id="1293975"/>
    <lineage>
        <taxon>Eukaryota</taxon>
        <taxon>Viridiplantae</taxon>
        <taxon>Streptophyta</taxon>
        <taxon>Embryophyta</taxon>
        <taxon>Tracheophyta</taxon>
        <taxon>Spermatophyta</taxon>
        <taxon>Magnoliopsida</taxon>
        <taxon>eudicotyledons</taxon>
        <taxon>Gunneridae</taxon>
        <taxon>Pentapetalae</taxon>
        <taxon>asterids</taxon>
        <taxon>campanulids</taxon>
        <taxon>Escalloniales</taxon>
        <taxon>Escalloniaceae</taxon>
        <taxon>Escallonia</taxon>
    </lineage>
</organism>
<dbReference type="Gene3D" id="4.10.320.10">
    <property type="entry name" value="E3-binding domain"/>
    <property type="match status" value="1"/>
</dbReference>
<evidence type="ECO:0000313" key="3">
    <source>
        <dbReference type="EMBL" id="KAK3031441.1"/>
    </source>
</evidence>
<dbReference type="InterPro" id="IPR004167">
    <property type="entry name" value="PSBD"/>
</dbReference>
<gene>
    <name evidence="3" type="ORF">RJ639_035264</name>
</gene>
<dbReference type="AlphaFoldDB" id="A0AA89BGV4"/>
<comment type="caution">
    <text evidence="3">The sequence shown here is derived from an EMBL/GenBank/DDBJ whole genome shotgun (WGS) entry which is preliminary data.</text>
</comment>
<evidence type="ECO:0000256" key="1">
    <source>
        <dbReference type="ARBA" id="ARBA00007317"/>
    </source>
</evidence>
<sequence length="68" mass="7368">MSAPSGRPKKIMTTPFAKKLAKQHKVDINLLVGMGPFGRIMPADVEAAAEIKPENSRASCAEFRPENS</sequence>
<name>A0AA89BGV4_9ASTE</name>